<dbReference type="InterPro" id="IPR003737">
    <property type="entry name" value="GlcNAc_PI_deacetylase-related"/>
</dbReference>
<gene>
    <name evidence="1" type="ORF">HHL28_04220</name>
</gene>
<dbReference type="PANTHER" id="PTHR12993:SF29">
    <property type="entry name" value="BLR3841 PROTEIN"/>
    <property type="match status" value="1"/>
</dbReference>
<protein>
    <submittedName>
        <fullName evidence="1">PIG-L family deacetylase</fullName>
    </submittedName>
</protein>
<dbReference type="GO" id="GO:0016811">
    <property type="term" value="F:hydrolase activity, acting on carbon-nitrogen (but not peptide) bonds, in linear amides"/>
    <property type="evidence" value="ECO:0007669"/>
    <property type="project" value="TreeGrafter"/>
</dbReference>
<dbReference type="Gene3D" id="3.40.50.10320">
    <property type="entry name" value="LmbE-like"/>
    <property type="match status" value="1"/>
</dbReference>
<evidence type="ECO:0000313" key="1">
    <source>
        <dbReference type="EMBL" id="QJE72406.1"/>
    </source>
</evidence>
<dbReference type="Pfam" id="PF02585">
    <property type="entry name" value="PIG-L"/>
    <property type="match status" value="1"/>
</dbReference>
<proteinExistence type="predicted"/>
<dbReference type="InterPro" id="IPR024078">
    <property type="entry name" value="LmbE-like_dom_sf"/>
</dbReference>
<dbReference type="PANTHER" id="PTHR12993">
    <property type="entry name" value="N-ACETYLGLUCOSAMINYL-PHOSPHATIDYLINOSITOL DE-N-ACETYLASE-RELATED"/>
    <property type="match status" value="1"/>
</dbReference>
<evidence type="ECO:0000313" key="2">
    <source>
        <dbReference type="Proteomes" id="UP000501891"/>
    </source>
</evidence>
<organism evidence="1 2">
    <name type="scientific">Aerophototrophica crusticola</name>
    <dbReference type="NCBI Taxonomy" id="1709002"/>
    <lineage>
        <taxon>Bacteria</taxon>
        <taxon>Pseudomonadati</taxon>
        <taxon>Pseudomonadota</taxon>
        <taxon>Alphaproteobacteria</taxon>
        <taxon>Rhodospirillales</taxon>
        <taxon>Rhodospirillaceae</taxon>
        <taxon>Aerophototrophica</taxon>
    </lineage>
</organism>
<reference evidence="1" key="1">
    <citation type="submission" date="2020-04" db="EMBL/GenBank/DDBJ databases">
        <title>A desert anoxygenic phototrophic bacterium fixes CO2 using RubisCO under aerobic conditions.</title>
        <authorList>
            <person name="Tang K."/>
        </authorList>
    </citation>
    <scope>NUCLEOTIDE SEQUENCE [LARGE SCALE GENOMIC DNA]</scope>
    <source>
        <strain evidence="1">MIMtkB3</strain>
    </source>
</reference>
<keyword evidence="2" id="KW-1185">Reference proteome</keyword>
<dbReference type="AlphaFoldDB" id="A0A858R5Q9"/>
<sequence length="294" mass="31774">MTPARANRPGIIRGIPLAEAFLHDLGPSGPGVLDARRVALVCAHPDDETIGLGAQLPRLAGVRVIHVTDGAPADMRDAVSHGFATREDYAQARRDELESAMAVAGIPPVRLVGLGIADQEACQVMAGIARRLAELVDQKDIGIILTHAFEGGHPDHDSTCFAVHAAAALLRLEGRPAPVILEFTGYHTGPDGNLESGIFLPDPGKPEELAMPLAEEDRDLKRRLLDCHKSQAAVLVQFPLVPERVRVAPTYDFFQPPFAQAWYDQFSWGCTADRWRDMAAEAIAQLGLEAPPWA</sequence>
<dbReference type="Proteomes" id="UP000501891">
    <property type="component" value="Chromosome"/>
</dbReference>
<dbReference type="SUPFAM" id="SSF102588">
    <property type="entry name" value="LmbE-like"/>
    <property type="match status" value="1"/>
</dbReference>
<name>A0A858R5Q9_9PROT</name>
<dbReference type="KEGG" id="acru:HHL28_04220"/>
<accession>A0A858R5Q9</accession>
<dbReference type="EMBL" id="CP051775">
    <property type="protein sequence ID" value="QJE72406.1"/>
    <property type="molecule type" value="Genomic_DNA"/>
</dbReference>